<evidence type="ECO:0000256" key="9">
    <source>
        <dbReference type="RuleBase" id="RU003691"/>
    </source>
</evidence>
<evidence type="ECO:0000313" key="12">
    <source>
        <dbReference type="EMBL" id="MBP2366597.1"/>
    </source>
</evidence>
<dbReference type="InterPro" id="IPR050151">
    <property type="entry name" value="Class-I_Pyr_Nuc-Dis_Oxidored"/>
</dbReference>
<dbReference type="InterPro" id="IPR001100">
    <property type="entry name" value="Pyr_nuc-diS_OxRdtase"/>
</dbReference>
<evidence type="ECO:0000313" key="13">
    <source>
        <dbReference type="Proteomes" id="UP001519295"/>
    </source>
</evidence>
<evidence type="ECO:0000256" key="7">
    <source>
        <dbReference type="ARBA" id="ARBA00023157"/>
    </source>
</evidence>
<dbReference type="PRINTS" id="PR00411">
    <property type="entry name" value="PNDRDTASEI"/>
</dbReference>
<dbReference type="InterPro" id="IPR004099">
    <property type="entry name" value="Pyr_nucl-diS_OxRdtase_dimer"/>
</dbReference>
<keyword evidence="7" id="KW-1015">Disulfide bond</keyword>
<evidence type="ECO:0000259" key="10">
    <source>
        <dbReference type="Pfam" id="PF02852"/>
    </source>
</evidence>
<dbReference type="PANTHER" id="PTHR22912:SF217">
    <property type="entry name" value="DIHYDROLIPOYL DEHYDROGENASE"/>
    <property type="match status" value="1"/>
</dbReference>
<evidence type="ECO:0000256" key="2">
    <source>
        <dbReference type="ARBA" id="ARBA00007532"/>
    </source>
</evidence>
<dbReference type="EMBL" id="JAGINU010000001">
    <property type="protein sequence ID" value="MBP2366597.1"/>
    <property type="molecule type" value="Genomic_DNA"/>
</dbReference>
<dbReference type="InterPro" id="IPR016156">
    <property type="entry name" value="FAD/NAD-linked_Rdtase_dimer_sf"/>
</dbReference>
<dbReference type="PANTHER" id="PTHR22912">
    <property type="entry name" value="DISULFIDE OXIDOREDUCTASE"/>
    <property type="match status" value="1"/>
</dbReference>
<dbReference type="InterPro" id="IPR023753">
    <property type="entry name" value="FAD/NAD-binding_dom"/>
</dbReference>
<evidence type="ECO:0000256" key="6">
    <source>
        <dbReference type="ARBA" id="ARBA00023027"/>
    </source>
</evidence>
<keyword evidence="13" id="KW-1185">Reference proteome</keyword>
<keyword evidence="5 9" id="KW-0560">Oxidoreductase</keyword>
<comment type="cofactor">
    <cofactor evidence="1">
        <name>FAD</name>
        <dbReference type="ChEBI" id="CHEBI:57692"/>
    </cofactor>
</comment>
<keyword evidence="8 9" id="KW-0676">Redox-active center</keyword>
<name>A0ABS4VRN8_9PSEU</name>
<accession>A0ABS4VRN8</accession>
<dbReference type="EC" id="1.8.1.15" evidence="12"/>
<keyword evidence="6" id="KW-0520">NAD</keyword>
<dbReference type="SUPFAM" id="SSF55424">
    <property type="entry name" value="FAD/NAD-linked reductases, dimerisation (C-terminal) domain"/>
    <property type="match status" value="1"/>
</dbReference>
<evidence type="ECO:0000259" key="11">
    <source>
        <dbReference type="Pfam" id="PF07992"/>
    </source>
</evidence>
<dbReference type="PROSITE" id="PS00076">
    <property type="entry name" value="PYRIDINE_REDOX_1"/>
    <property type="match status" value="1"/>
</dbReference>
<dbReference type="PIRSF" id="PIRSF000350">
    <property type="entry name" value="Mercury_reductase_MerA"/>
    <property type="match status" value="1"/>
</dbReference>
<reference evidence="12 13" key="1">
    <citation type="submission" date="2021-03" db="EMBL/GenBank/DDBJ databases">
        <title>Sequencing the genomes of 1000 actinobacteria strains.</title>
        <authorList>
            <person name="Klenk H.-P."/>
        </authorList>
    </citation>
    <scope>NUCLEOTIDE SEQUENCE [LARGE SCALE GENOMIC DNA]</scope>
    <source>
        <strain evidence="12 13">DSM 45256</strain>
    </source>
</reference>
<evidence type="ECO:0000256" key="5">
    <source>
        <dbReference type="ARBA" id="ARBA00023002"/>
    </source>
</evidence>
<dbReference type="Gene3D" id="3.50.50.60">
    <property type="entry name" value="FAD/NAD(P)-binding domain"/>
    <property type="match status" value="2"/>
</dbReference>
<feature type="domain" description="Pyridine nucleotide-disulphide oxidoreductase dimerisation" evidence="10">
    <location>
        <begin position="339"/>
        <end position="447"/>
    </location>
</feature>
<gene>
    <name evidence="12" type="ORF">JOF36_002293</name>
</gene>
<comment type="similarity">
    <text evidence="2 9">Belongs to the class-I pyridine nucleotide-disulfide oxidoreductase family.</text>
</comment>
<keyword evidence="4 9" id="KW-0274">FAD</keyword>
<dbReference type="NCBIfam" id="NF005884">
    <property type="entry name" value="PRK07846.1"/>
    <property type="match status" value="1"/>
</dbReference>
<dbReference type="InterPro" id="IPR036188">
    <property type="entry name" value="FAD/NAD-bd_sf"/>
</dbReference>
<feature type="domain" description="FAD/NAD(P)-binding" evidence="11">
    <location>
        <begin position="5"/>
        <end position="316"/>
    </location>
</feature>
<dbReference type="Gene3D" id="3.30.390.30">
    <property type="match status" value="1"/>
</dbReference>
<evidence type="ECO:0000256" key="1">
    <source>
        <dbReference type="ARBA" id="ARBA00001974"/>
    </source>
</evidence>
<keyword evidence="3 9" id="KW-0285">Flavoprotein</keyword>
<dbReference type="GO" id="GO:0050627">
    <property type="term" value="F:mycothione reductase [NAD(P)H] activity"/>
    <property type="evidence" value="ECO:0007669"/>
    <property type="project" value="UniProtKB-EC"/>
</dbReference>
<dbReference type="RefSeq" id="WP_210026664.1">
    <property type="nucleotide sequence ID" value="NZ_JAGINU010000001.1"/>
</dbReference>
<dbReference type="Pfam" id="PF07992">
    <property type="entry name" value="Pyr_redox_2"/>
    <property type="match status" value="1"/>
</dbReference>
<sequence>MAHHDLAVIGTGSGNTVVDDRFAGLDVVHVEATRFGGTCLNVGCIPTKMLAYTAEVAETVRSAARFGVDARIERVRWADIRDRVFSRLEPIGDDGREHRREHGTVHEGFARFTGPRALTVDLHDGGTAGFTADRIVLADGGRPVVPPPVADSGVPFDTSDTIMRIGELPRHLAVIGGGYIAAEFAHVFGGLGCEVTIVEATDTLLGGMDETIVERFTAAAHERFTVHTGRSVDKVTGAAGDVRLHLDDGTEIRADRLLVAAGRTPNSDRMDLGLAGIETHDDGRVRVDAHGRTTAEGVWALGDIATAHPLKHVANHEADIVRHNLAHPGDLRAFDHDLVPAAVFTVPQIGTVGRTEQQCRDEALEYRVGMHDYGDVAYGWAMEDERGFCKVLAAPDGTLLGAHVLGPQASTLVQQLVQAMALGATAERLADVQYWIHPALPEVIENALRAPATEEGCPPRLGPRTAG</sequence>
<proteinExistence type="inferred from homology"/>
<protein>
    <submittedName>
        <fullName evidence="12">Mycothione reductase</fullName>
        <ecNumber evidence="12">1.8.1.15</ecNumber>
    </submittedName>
</protein>
<dbReference type="PRINTS" id="PR00368">
    <property type="entry name" value="FADPNR"/>
</dbReference>
<comment type="caution">
    <text evidence="12">The sequence shown here is derived from an EMBL/GenBank/DDBJ whole genome shotgun (WGS) entry which is preliminary data.</text>
</comment>
<dbReference type="Proteomes" id="UP001519295">
    <property type="component" value="Unassembled WGS sequence"/>
</dbReference>
<dbReference type="SUPFAM" id="SSF51905">
    <property type="entry name" value="FAD/NAD(P)-binding domain"/>
    <property type="match status" value="1"/>
</dbReference>
<organism evidence="12 13">
    <name type="scientific">Pseudonocardia parietis</name>
    <dbReference type="NCBI Taxonomy" id="570936"/>
    <lineage>
        <taxon>Bacteria</taxon>
        <taxon>Bacillati</taxon>
        <taxon>Actinomycetota</taxon>
        <taxon>Actinomycetes</taxon>
        <taxon>Pseudonocardiales</taxon>
        <taxon>Pseudonocardiaceae</taxon>
        <taxon>Pseudonocardia</taxon>
    </lineage>
</organism>
<evidence type="ECO:0000256" key="3">
    <source>
        <dbReference type="ARBA" id="ARBA00022630"/>
    </source>
</evidence>
<dbReference type="Pfam" id="PF02852">
    <property type="entry name" value="Pyr_redox_dim"/>
    <property type="match status" value="1"/>
</dbReference>
<dbReference type="InterPro" id="IPR012999">
    <property type="entry name" value="Pyr_OxRdtase_I_AS"/>
</dbReference>
<evidence type="ECO:0000256" key="4">
    <source>
        <dbReference type="ARBA" id="ARBA00022827"/>
    </source>
</evidence>
<evidence type="ECO:0000256" key="8">
    <source>
        <dbReference type="ARBA" id="ARBA00023284"/>
    </source>
</evidence>